<feature type="compositionally biased region" description="Basic and acidic residues" evidence="11">
    <location>
        <begin position="583"/>
        <end position="595"/>
    </location>
</feature>
<evidence type="ECO:0000256" key="7">
    <source>
        <dbReference type="ARBA" id="ARBA00023288"/>
    </source>
</evidence>
<proteinExistence type="inferred from homology"/>
<evidence type="ECO:0000256" key="1">
    <source>
        <dbReference type="ARBA" id="ARBA00004141"/>
    </source>
</evidence>
<comment type="catalytic activity">
    <reaction evidence="9 10">
        <text>L-cysteinyl-[protein] + hexadecanoyl-CoA = S-hexadecanoyl-L-cysteinyl-[protein] + CoA</text>
        <dbReference type="Rhea" id="RHEA:36683"/>
        <dbReference type="Rhea" id="RHEA-COMP:10131"/>
        <dbReference type="Rhea" id="RHEA-COMP:11032"/>
        <dbReference type="ChEBI" id="CHEBI:29950"/>
        <dbReference type="ChEBI" id="CHEBI:57287"/>
        <dbReference type="ChEBI" id="CHEBI:57379"/>
        <dbReference type="ChEBI" id="CHEBI:74151"/>
        <dbReference type="EC" id="2.3.1.225"/>
    </reaction>
</comment>
<keyword evidence="4 10" id="KW-1133">Transmembrane helix</keyword>
<feature type="compositionally biased region" description="Low complexity" evidence="11">
    <location>
        <begin position="678"/>
        <end position="698"/>
    </location>
</feature>
<comment type="similarity">
    <text evidence="10">Belongs to the DHHC palmitoyltransferase family.</text>
</comment>
<protein>
    <recommendedName>
        <fullName evidence="10">Palmitoyltransferase</fullName>
        <ecNumber evidence="10">2.3.1.225</ecNumber>
    </recommendedName>
</protein>
<evidence type="ECO:0000256" key="8">
    <source>
        <dbReference type="ARBA" id="ARBA00023315"/>
    </source>
</evidence>
<feature type="compositionally biased region" description="Basic and acidic residues" evidence="11">
    <location>
        <begin position="772"/>
        <end position="781"/>
    </location>
</feature>
<dbReference type="EMBL" id="LAYC01000002">
    <property type="protein sequence ID" value="KYK57270.1"/>
    <property type="molecule type" value="Genomic_DNA"/>
</dbReference>
<feature type="region of interest" description="Disordered" evidence="11">
    <location>
        <begin position="671"/>
        <end position="747"/>
    </location>
</feature>
<name>A0A151GJJ0_DRECN</name>
<reference evidence="13 14" key="1">
    <citation type="journal article" date="2016" name="Sci. Rep.">
        <title>Insights into Adaptations to a Near-Obligate Nematode Endoparasitic Lifestyle from the Finished Genome of Drechmeria coniospora.</title>
        <authorList>
            <person name="Zhang L."/>
            <person name="Zhou Z."/>
            <person name="Guo Q."/>
            <person name="Fokkens L."/>
            <person name="Miskei M."/>
            <person name="Pocsi I."/>
            <person name="Zhang W."/>
            <person name="Chen M."/>
            <person name="Wang L."/>
            <person name="Sun Y."/>
            <person name="Donzelli B.G."/>
            <person name="Gibson D.M."/>
            <person name="Nelson D.R."/>
            <person name="Luo J.G."/>
            <person name="Rep M."/>
            <person name="Liu H."/>
            <person name="Yang S."/>
            <person name="Wang J."/>
            <person name="Krasnoff S.B."/>
            <person name="Xu Y."/>
            <person name="Molnar I."/>
            <person name="Lin M."/>
        </authorList>
    </citation>
    <scope>NUCLEOTIDE SEQUENCE [LARGE SCALE GENOMIC DNA]</scope>
    <source>
        <strain evidence="13 14">ARSEF 6962</strain>
    </source>
</reference>
<dbReference type="GO" id="GO:0019706">
    <property type="term" value="F:protein-cysteine S-palmitoyltransferase activity"/>
    <property type="evidence" value="ECO:0007669"/>
    <property type="project" value="UniProtKB-EC"/>
</dbReference>
<feature type="domain" description="Palmitoyltransferase DHHC" evidence="12">
    <location>
        <begin position="398"/>
        <end position="524"/>
    </location>
</feature>
<evidence type="ECO:0000256" key="5">
    <source>
        <dbReference type="ARBA" id="ARBA00023136"/>
    </source>
</evidence>
<comment type="domain">
    <text evidence="10">The DHHC domain is required for palmitoyltransferase activity.</text>
</comment>
<feature type="transmembrane region" description="Helical" evidence="10">
    <location>
        <begin position="305"/>
        <end position="326"/>
    </location>
</feature>
<evidence type="ECO:0000256" key="11">
    <source>
        <dbReference type="SAM" id="MobiDB-lite"/>
    </source>
</evidence>
<evidence type="ECO:0000256" key="2">
    <source>
        <dbReference type="ARBA" id="ARBA00022679"/>
    </source>
</evidence>
<keyword evidence="7" id="KW-0449">Lipoprotein</keyword>
<dbReference type="GeneID" id="63716920"/>
<dbReference type="InterPro" id="IPR001594">
    <property type="entry name" value="Palmitoyltrfase_DHHC"/>
</dbReference>
<dbReference type="PROSITE" id="PS50216">
    <property type="entry name" value="DHHC"/>
    <property type="match status" value="1"/>
</dbReference>
<comment type="caution">
    <text evidence="13">The sequence shown here is derived from an EMBL/GenBank/DDBJ whole genome shotgun (WGS) entry which is preliminary data.</text>
</comment>
<keyword evidence="3 10" id="KW-0812">Transmembrane</keyword>
<dbReference type="EC" id="2.3.1.225" evidence="10"/>
<evidence type="ECO:0000313" key="14">
    <source>
        <dbReference type="Proteomes" id="UP000076580"/>
    </source>
</evidence>
<dbReference type="InParanoid" id="A0A151GJJ0"/>
<feature type="region of interest" description="Disordered" evidence="11">
    <location>
        <begin position="765"/>
        <end position="822"/>
    </location>
</feature>
<evidence type="ECO:0000256" key="6">
    <source>
        <dbReference type="ARBA" id="ARBA00023139"/>
    </source>
</evidence>
<keyword evidence="6" id="KW-0564">Palmitate</keyword>
<dbReference type="InterPro" id="IPR039859">
    <property type="entry name" value="PFA4/ZDH16/20/ERF2-like"/>
</dbReference>
<evidence type="ECO:0000256" key="9">
    <source>
        <dbReference type="ARBA" id="ARBA00048048"/>
    </source>
</evidence>
<gene>
    <name evidence="13" type="ORF">DCS_04277</name>
</gene>
<comment type="subcellular location">
    <subcellularLocation>
        <location evidence="1">Membrane</location>
        <topology evidence="1">Multi-pass membrane protein</topology>
    </subcellularLocation>
</comment>
<feature type="region of interest" description="Disordered" evidence="11">
    <location>
        <begin position="106"/>
        <end position="130"/>
    </location>
</feature>
<dbReference type="Proteomes" id="UP000076580">
    <property type="component" value="Chromosome 02"/>
</dbReference>
<keyword evidence="14" id="KW-1185">Reference proteome</keyword>
<feature type="compositionally biased region" description="Basic and acidic residues" evidence="11">
    <location>
        <begin position="106"/>
        <end position="119"/>
    </location>
</feature>
<feature type="transmembrane region" description="Helical" evidence="10">
    <location>
        <begin position="446"/>
        <end position="468"/>
    </location>
</feature>
<evidence type="ECO:0000256" key="4">
    <source>
        <dbReference type="ARBA" id="ARBA00022989"/>
    </source>
</evidence>
<dbReference type="Pfam" id="PF01529">
    <property type="entry name" value="DHHC"/>
    <property type="match status" value="1"/>
</dbReference>
<keyword evidence="5 10" id="KW-0472">Membrane</keyword>
<feature type="transmembrane region" description="Helical" evidence="10">
    <location>
        <begin position="338"/>
        <end position="356"/>
    </location>
</feature>
<evidence type="ECO:0000259" key="12">
    <source>
        <dbReference type="Pfam" id="PF01529"/>
    </source>
</evidence>
<dbReference type="RefSeq" id="XP_040656622.1">
    <property type="nucleotide sequence ID" value="XM_040801589.1"/>
</dbReference>
<evidence type="ECO:0000313" key="13">
    <source>
        <dbReference type="EMBL" id="KYK57270.1"/>
    </source>
</evidence>
<feature type="compositionally biased region" description="Basic and acidic residues" evidence="11">
    <location>
        <begin position="566"/>
        <end position="576"/>
    </location>
</feature>
<feature type="compositionally biased region" description="Acidic residues" evidence="11">
    <location>
        <begin position="120"/>
        <end position="130"/>
    </location>
</feature>
<keyword evidence="8 10" id="KW-0012">Acyltransferase</keyword>
<dbReference type="PANTHER" id="PTHR12246">
    <property type="entry name" value="PALMITOYLTRANSFERASE ZDHHC16"/>
    <property type="match status" value="1"/>
</dbReference>
<dbReference type="STRING" id="98403.A0A151GJJ0"/>
<feature type="compositionally biased region" description="Basic and acidic residues" evidence="11">
    <location>
        <begin position="710"/>
        <end position="724"/>
    </location>
</feature>
<evidence type="ECO:0000256" key="10">
    <source>
        <dbReference type="RuleBase" id="RU079119"/>
    </source>
</evidence>
<dbReference type="GO" id="GO:0016020">
    <property type="term" value="C:membrane"/>
    <property type="evidence" value="ECO:0007669"/>
    <property type="project" value="UniProtKB-SubCell"/>
</dbReference>
<evidence type="ECO:0000256" key="3">
    <source>
        <dbReference type="ARBA" id="ARBA00022692"/>
    </source>
</evidence>
<organism evidence="13 14">
    <name type="scientific">Drechmeria coniospora</name>
    <name type="common">Nematophagous fungus</name>
    <name type="synonym">Meria coniospora</name>
    <dbReference type="NCBI Taxonomy" id="98403"/>
    <lineage>
        <taxon>Eukaryota</taxon>
        <taxon>Fungi</taxon>
        <taxon>Dikarya</taxon>
        <taxon>Ascomycota</taxon>
        <taxon>Pezizomycotina</taxon>
        <taxon>Sordariomycetes</taxon>
        <taxon>Hypocreomycetidae</taxon>
        <taxon>Hypocreales</taxon>
        <taxon>Ophiocordycipitaceae</taxon>
        <taxon>Drechmeria</taxon>
    </lineage>
</organism>
<sequence>MSNSFEQAAAVQALITANIDVLYAGQYPTVITYANVQRRRFRASVQVRQHPGSARFEEKVSVMVRERRGRIGRGVLRALERLLSKTMQMLGRRQLEQLEKLEKLGKLGQLEPEKQRHDQEPEEPPEGDEVGVELKPFQESSDTIPEYDYENEINIESYKVLKFKTEDEAPNIETCRTVLVKQEDEVGDGVGLGPRTMLRFSQHEHEEQDEGLKRLGELEGMVDKGEMGRVTIEQEVHRLCGCLHLECWDRVVDMFFLQCFDETNPAVPYRISAIDAGTLEDDAEEAHPRQATMARRCARKLERACCAFATCIPLIFVYGLTTWAIWVVVNIGFVTPEGSWIGTPSSVLGTLLYFLLNWSYTTAVFTNPGSTTNNDGYGLLPTPNSHPPATSFTVKSNGEVRFCKKCQARKPDRAHHCSTCRRCVLKMDHHCPWLATCIGLRNHKAFLLFLIYTTFFCFYAFSISATWVWGEVVDDKTHYTNALMPVNFIILSAISGIVGIVVGAFTAWHIMLASRGQTTIECLEKTRYLSPLRKTYQRAHDPANRIPQAAQQFVDFHTNALPGITRPEEGEERRATPENQEPDGSRPTHMSYDERERLQSRQRYEDYLDEQDSEKLPNAFDLGWKRNLLHLLGPTPILMAFPICNTTGDGWTWEASPRWLAARQRLRLEREQQRAREANAGWGAADGPAGPPSSNGPSREGHLYPGSGDAMDKKPPSKADRVLGRDPNLYADGTQGVPMQRLSPRGRTVEEELKEIDDEDLMTPTTMTSEANRQEAERRALDVVTNGRGWGRGGASGMLRKGSSPDVIGPRASQQFPDDGVD</sequence>
<feature type="region of interest" description="Disordered" evidence="11">
    <location>
        <begin position="561"/>
        <end position="595"/>
    </location>
</feature>
<feature type="transmembrane region" description="Helical" evidence="10">
    <location>
        <begin position="488"/>
        <end position="508"/>
    </location>
</feature>
<keyword evidence="2 10" id="KW-0808">Transferase</keyword>
<accession>A0A151GJJ0</accession>
<dbReference type="AlphaFoldDB" id="A0A151GJJ0"/>